<accession>A0A7C9MJ77</accession>
<dbReference type="EMBL" id="WUPT01000001">
    <property type="protein sequence ID" value="MXQ07535.1"/>
    <property type="molecule type" value="Genomic_DNA"/>
</dbReference>
<name>A0A7C9MJ77_9RHOB</name>
<dbReference type="Pfam" id="PF13975">
    <property type="entry name" value="gag-asp_proteas"/>
    <property type="match status" value="1"/>
</dbReference>
<dbReference type="GO" id="GO:0006508">
    <property type="term" value="P:proteolysis"/>
    <property type="evidence" value="ECO:0007669"/>
    <property type="project" value="UniProtKB-KW"/>
</dbReference>
<dbReference type="InterPro" id="IPR001995">
    <property type="entry name" value="Peptidase_A2_cat"/>
</dbReference>
<evidence type="ECO:0000313" key="4">
    <source>
        <dbReference type="EMBL" id="MXQ07535.1"/>
    </source>
</evidence>
<reference evidence="4 5" key="1">
    <citation type="submission" date="2019-12" db="EMBL/GenBank/DDBJ databases">
        <authorList>
            <person name="Lee S.D."/>
        </authorList>
    </citation>
    <scope>NUCLEOTIDE SEQUENCE [LARGE SCALE GENOMIC DNA]</scope>
    <source>
        <strain evidence="4 5">GH1-50</strain>
    </source>
</reference>
<gene>
    <name evidence="4" type="ORF">GQ651_06720</name>
</gene>
<dbReference type="Gene3D" id="2.40.70.10">
    <property type="entry name" value="Acid Proteases"/>
    <property type="match status" value="1"/>
</dbReference>
<dbReference type="CDD" id="cd05483">
    <property type="entry name" value="retropepsin_like_bacteria"/>
    <property type="match status" value="1"/>
</dbReference>
<dbReference type="InterPro" id="IPR021109">
    <property type="entry name" value="Peptidase_aspartic_dom_sf"/>
</dbReference>
<keyword evidence="2" id="KW-0812">Transmembrane</keyword>
<evidence type="ECO:0000256" key="2">
    <source>
        <dbReference type="SAM" id="Phobius"/>
    </source>
</evidence>
<dbReference type="InterPro" id="IPR034122">
    <property type="entry name" value="Retropepsin-like_bacterial"/>
</dbReference>
<protein>
    <submittedName>
        <fullName evidence="4">TIGR02281 family clan AA aspartic protease</fullName>
        <ecNumber evidence="4">3.4.23.-</ecNumber>
    </submittedName>
</protein>
<dbReference type="NCBIfam" id="TIGR02281">
    <property type="entry name" value="clan_AA_DTGA"/>
    <property type="match status" value="1"/>
</dbReference>
<dbReference type="PROSITE" id="PS00141">
    <property type="entry name" value="ASP_PROTEASE"/>
    <property type="match status" value="1"/>
</dbReference>
<keyword evidence="5" id="KW-1185">Reference proteome</keyword>
<sequence length="193" mass="21023">MENVDAPSLIYLIILIALIGGWFLAEYGRGFGRIFRMASAWGMIFFAFVAAYGLWDDVRGDLIPQQAVIDGGARIEVPRSRSGHFHLVVELDGTPVDFLVDTGATDIVLTREDAERAGIDVDAIPFVGRARTANGEVSTAHTTVDEVRLGTSVQRNVPVAINEGEMPGSLLGMSYLSRFERIEISGDRLTLVP</sequence>
<proteinExistence type="predicted"/>
<comment type="caution">
    <text evidence="4">The sequence shown here is derived from an EMBL/GenBank/DDBJ whole genome shotgun (WGS) entry which is preliminary data.</text>
</comment>
<keyword evidence="2" id="KW-1133">Transmembrane helix</keyword>
<evidence type="ECO:0000259" key="3">
    <source>
        <dbReference type="PROSITE" id="PS50175"/>
    </source>
</evidence>
<evidence type="ECO:0000313" key="5">
    <source>
        <dbReference type="Proteomes" id="UP000480350"/>
    </source>
</evidence>
<evidence type="ECO:0000256" key="1">
    <source>
        <dbReference type="ARBA" id="ARBA00022801"/>
    </source>
</evidence>
<dbReference type="Proteomes" id="UP000480350">
    <property type="component" value="Unassembled WGS sequence"/>
</dbReference>
<feature type="transmembrane region" description="Helical" evidence="2">
    <location>
        <begin position="6"/>
        <end position="25"/>
    </location>
</feature>
<dbReference type="GO" id="GO:0004190">
    <property type="term" value="F:aspartic-type endopeptidase activity"/>
    <property type="evidence" value="ECO:0007669"/>
    <property type="project" value="InterPro"/>
</dbReference>
<feature type="transmembrane region" description="Helical" evidence="2">
    <location>
        <begin position="37"/>
        <end position="55"/>
    </location>
</feature>
<feature type="domain" description="Peptidase A2" evidence="3">
    <location>
        <begin position="96"/>
        <end position="175"/>
    </location>
</feature>
<dbReference type="AlphaFoldDB" id="A0A7C9MJ77"/>
<keyword evidence="4" id="KW-0645">Protease</keyword>
<keyword evidence="2" id="KW-0472">Membrane</keyword>
<dbReference type="PROSITE" id="PS50175">
    <property type="entry name" value="ASP_PROT_RETROV"/>
    <property type="match status" value="1"/>
</dbReference>
<dbReference type="InterPro" id="IPR011969">
    <property type="entry name" value="Clan_AA_Asp_peptidase_C"/>
</dbReference>
<dbReference type="EC" id="3.4.23.-" evidence="4"/>
<dbReference type="RefSeq" id="WP_160763404.1">
    <property type="nucleotide sequence ID" value="NZ_WUPT01000001.1"/>
</dbReference>
<dbReference type="SUPFAM" id="SSF50630">
    <property type="entry name" value="Acid proteases"/>
    <property type="match status" value="1"/>
</dbReference>
<dbReference type="InterPro" id="IPR001969">
    <property type="entry name" value="Aspartic_peptidase_AS"/>
</dbReference>
<keyword evidence="1 4" id="KW-0378">Hydrolase</keyword>
<reference evidence="4 5" key="2">
    <citation type="submission" date="2020-03" db="EMBL/GenBank/DDBJ databases">
        <title>Kangsaoukella pontilimi gen. nov., sp. nov., a new member of the family Rhodobacteraceae isolated from a tidal mudflat.</title>
        <authorList>
            <person name="Kim I.S."/>
        </authorList>
    </citation>
    <scope>NUCLEOTIDE SEQUENCE [LARGE SCALE GENOMIC DNA]</scope>
    <source>
        <strain evidence="4 5">GH1-50</strain>
    </source>
</reference>
<organism evidence="4 5">
    <name type="scientific">Kangsaoukella pontilimi</name>
    <dbReference type="NCBI Taxonomy" id="2691042"/>
    <lineage>
        <taxon>Bacteria</taxon>
        <taxon>Pseudomonadati</taxon>
        <taxon>Pseudomonadota</taxon>
        <taxon>Alphaproteobacteria</taxon>
        <taxon>Rhodobacterales</taxon>
        <taxon>Paracoccaceae</taxon>
        <taxon>Kangsaoukella</taxon>
    </lineage>
</organism>